<evidence type="ECO:0000313" key="2">
    <source>
        <dbReference type="EMBL" id="TYR64356.1"/>
    </source>
</evidence>
<comment type="caution">
    <text evidence="2">The sequence shown here is derived from an EMBL/GenBank/DDBJ whole genome shotgun (WGS) entry which is preliminary data.</text>
</comment>
<gene>
    <name evidence="2" type="ORF">FY004_11910</name>
</gene>
<keyword evidence="3" id="KW-1185">Reference proteome</keyword>
<dbReference type="EMBL" id="VSZQ01000050">
    <property type="protein sequence ID" value="TYR64356.1"/>
    <property type="molecule type" value="Genomic_DNA"/>
</dbReference>
<accession>A0A5D4JHG8</accession>
<name>A0A5D4JHG8_9ACTN</name>
<dbReference type="RefSeq" id="WP_148902370.1">
    <property type="nucleotide sequence ID" value="NZ_VSZQ01000050.1"/>
</dbReference>
<dbReference type="Proteomes" id="UP000323242">
    <property type="component" value="Unassembled WGS sequence"/>
</dbReference>
<feature type="transmembrane region" description="Helical" evidence="1">
    <location>
        <begin position="16"/>
        <end position="39"/>
    </location>
</feature>
<keyword evidence="1" id="KW-0812">Transmembrane</keyword>
<protein>
    <submittedName>
        <fullName evidence="2">Uncharacterized protein</fullName>
    </submittedName>
</protein>
<reference evidence="2 3" key="1">
    <citation type="submission" date="2019-08" db="EMBL/GenBank/DDBJ databases">
        <title>Draft genome for granaticin producer strain Streptomyces parvus C05.</title>
        <authorList>
            <person name="Gonzalez-Pimentel J.L."/>
        </authorList>
    </citation>
    <scope>NUCLEOTIDE SEQUENCE [LARGE SCALE GENOMIC DNA]</scope>
    <source>
        <strain evidence="2 3">C05</strain>
    </source>
</reference>
<feature type="transmembrane region" description="Helical" evidence="1">
    <location>
        <begin position="60"/>
        <end position="82"/>
    </location>
</feature>
<keyword evidence="1" id="KW-1133">Transmembrane helix</keyword>
<evidence type="ECO:0000313" key="3">
    <source>
        <dbReference type="Proteomes" id="UP000323242"/>
    </source>
</evidence>
<sequence length="110" mass="11696">MTDQETNTHPQKPPTALIATALCGALLLVLHAVGGFFLLNAVLTESEGPWDANVTTTVRLMAALSVGTELLAGGITAAFVSLGRLRRWWYAIPAALILVSIIRMVFAPIP</sequence>
<keyword evidence="1" id="KW-0472">Membrane</keyword>
<organism evidence="2 3">
    <name type="scientific">Streptomyces parvus</name>
    <dbReference type="NCBI Taxonomy" id="66428"/>
    <lineage>
        <taxon>Bacteria</taxon>
        <taxon>Bacillati</taxon>
        <taxon>Actinomycetota</taxon>
        <taxon>Actinomycetes</taxon>
        <taxon>Kitasatosporales</taxon>
        <taxon>Streptomycetaceae</taxon>
        <taxon>Streptomyces</taxon>
    </lineage>
</organism>
<evidence type="ECO:0000256" key="1">
    <source>
        <dbReference type="SAM" id="Phobius"/>
    </source>
</evidence>
<dbReference type="AlphaFoldDB" id="A0A5D4JHG8"/>
<feature type="transmembrane region" description="Helical" evidence="1">
    <location>
        <begin position="88"/>
        <end position="106"/>
    </location>
</feature>
<proteinExistence type="predicted"/>